<dbReference type="InterPro" id="IPR057259">
    <property type="entry name" value="Ribosomal_L19e"/>
</dbReference>
<evidence type="ECO:0000256" key="9">
    <source>
        <dbReference type="ARBA" id="ARBA00023274"/>
    </source>
</evidence>
<dbReference type="InterPro" id="IPR041469">
    <property type="entry name" value="Subtilisin-like_FN3"/>
</dbReference>
<dbReference type="GO" id="GO:0006508">
    <property type="term" value="P:proteolysis"/>
    <property type="evidence" value="ECO:0007669"/>
    <property type="project" value="UniProtKB-KW"/>
</dbReference>
<dbReference type="InterPro" id="IPR003137">
    <property type="entry name" value="PA_domain"/>
</dbReference>
<dbReference type="Pfam" id="PF02225">
    <property type="entry name" value="PA"/>
    <property type="match status" value="1"/>
</dbReference>
<gene>
    <name evidence="15" type="ORF">F0562_000817</name>
</gene>
<evidence type="ECO:0000313" key="15">
    <source>
        <dbReference type="EMBL" id="KAA8549133.1"/>
    </source>
</evidence>
<evidence type="ECO:0000256" key="2">
    <source>
        <dbReference type="ARBA" id="ARBA00011082"/>
    </source>
</evidence>
<dbReference type="InterPro" id="IPR023828">
    <property type="entry name" value="Peptidase_S8_Ser-AS"/>
</dbReference>
<dbReference type="InterPro" id="IPR037045">
    <property type="entry name" value="S8pro/Inhibitor_I9_sf"/>
</dbReference>
<comment type="similarity">
    <text evidence="1 11">Belongs to the peptidase S8 family.</text>
</comment>
<dbReference type="InterPro" id="IPR015500">
    <property type="entry name" value="Peptidase_S8_subtilisin-rel"/>
</dbReference>
<evidence type="ECO:0000313" key="16">
    <source>
        <dbReference type="Proteomes" id="UP000325577"/>
    </source>
</evidence>
<keyword evidence="8" id="KW-0325">Glycoprotein</keyword>
<dbReference type="PROSITE" id="PS00526">
    <property type="entry name" value="RIBOSOMAL_L19E"/>
    <property type="match status" value="1"/>
</dbReference>
<dbReference type="InterPro" id="IPR033935">
    <property type="entry name" value="Ribosomal_eL19_euk"/>
</dbReference>
<dbReference type="OrthoDB" id="206201at2759"/>
<dbReference type="InterPro" id="IPR000209">
    <property type="entry name" value="Peptidase_S8/S53_dom"/>
</dbReference>
<evidence type="ECO:0000256" key="7">
    <source>
        <dbReference type="ARBA" id="ARBA00022980"/>
    </source>
</evidence>
<dbReference type="HAMAP" id="MF_01475">
    <property type="entry name" value="Ribosomal_eL19"/>
    <property type="match status" value="1"/>
</dbReference>
<dbReference type="InterPro" id="IPR046450">
    <property type="entry name" value="PA_dom_sf"/>
</dbReference>
<dbReference type="CDD" id="cd04852">
    <property type="entry name" value="Peptidases_S8_3"/>
    <property type="match status" value="1"/>
</dbReference>
<evidence type="ECO:0000259" key="14">
    <source>
        <dbReference type="SMART" id="SM01416"/>
    </source>
</evidence>
<dbReference type="InterPro" id="IPR023638">
    <property type="entry name" value="Ribosomal_eL19_CS"/>
</dbReference>
<comment type="similarity">
    <text evidence="2 12">Belongs to the eukaryotic ribosomal protein eL19 family.</text>
</comment>
<dbReference type="NCBIfam" id="NF006343">
    <property type="entry name" value="PRK08570.1"/>
    <property type="match status" value="1"/>
</dbReference>
<evidence type="ECO:0000256" key="6">
    <source>
        <dbReference type="ARBA" id="ARBA00022825"/>
    </source>
</evidence>
<feature type="region of interest" description="Disordered" evidence="13">
    <location>
        <begin position="796"/>
        <end position="824"/>
    </location>
</feature>
<keyword evidence="5 11" id="KW-0378">Hydrolase</keyword>
<feature type="domain" description="Large ribosomal subunit protein eL19" evidence="14">
    <location>
        <begin position="742"/>
        <end position="885"/>
    </location>
</feature>
<dbReference type="Pfam" id="PF01280">
    <property type="entry name" value="Ribosomal_L19e"/>
    <property type="match status" value="1"/>
</dbReference>
<dbReference type="SUPFAM" id="SSF48140">
    <property type="entry name" value="Ribosomal protein L19 (L19e)"/>
    <property type="match status" value="1"/>
</dbReference>
<reference evidence="15 16" key="1">
    <citation type="submission" date="2019-09" db="EMBL/GenBank/DDBJ databases">
        <title>A chromosome-level genome assembly of the Chinese tupelo Nyssa sinensis.</title>
        <authorList>
            <person name="Yang X."/>
            <person name="Kang M."/>
            <person name="Yang Y."/>
            <person name="Xiong H."/>
            <person name="Wang M."/>
            <person name="Zhang Z."/>
            <person name="Wang Z."/>
            <person name="Wu H."/>
            <person name="Ma T."/>
            <person name="Liu J."/>
            <person name="Xi Z."/>
        </authorList>
    </citation>
    <scope>NUCLEOTIDE SEQUENCE [LARGE SCALE GENOMIC DNA]</scope>
    <source>
        <strain evidence="15">J267</strain>
        <tissue evidence="15">Leaf</tissue>
    </source>
</reference>
<organism evidence="15 16">
    <name type="scientific">Nyssa sinensis</name>
    <dbReference type="NCBI Taxonomy" id="561372"/>
    <lineage>
        <taxon>Eukaryota</taxon>
        <taxon>Viridiplantae</taxon>
        <taxon>Streptophyta</taxon>
        <taxon>Embryophyta</taxon>
        <taxon>Tracheophyta</taxon>
        <taxon>Spermatophyta</taxon>
        <taxon>Magnoliopsida</taxon>
        <taxon>eudicotyledons</taxon>
        <taxon>Gunneridae</taxon>
        <taxon>Pentapetalae</taxon>
        <taxon>asterids</taxon>
        <taxon>Cornales</taxon>
        <taxon>Nyssaceae</taxon>
        <taxon>Nyssa</taxon>
    </lineage>
</organism>
<dbReference type="Gene3D" id="2.60.40.2310">
    <property type="match status" value="1"/>
</dbReference>
<dbReference type="GO" id="GO:0022625">
    <property type="term" value="C:cytosolic large ribosomal subunit"/>
    <property type="evidence" value="ECO:0007669"/>
    <property type="project" value="InterPro"/>
</dbReference>
<evidence type="ECO:0000256" key="11">
    <source>
        <dbReference type="PROSITE-ProRule" id="PRU01240"/>
    </source>
</evidence>
<dbReference type="PROSITE" id="PS51892">
    <property type="entry name" value="SUBTILASE"/>
    <property type="match status" value="1"/>
</dbReference>
<dbReference type="Gene3D" id="3.30.70.80">
    <property type="entry name" value="Peptidase S8 propeptide/proteinase inhibitor I9"/>
    <property type="match status" value="1"/>
</dbReference>
<keyword evidence="6 11" id="KW-0720">Serine protease</keyword>
<evidence type="ECO:0000256" key="3">
    <source>
        <dbReference type="ARBA" id="ARBA00022670"/>
    </source>
</evidence>
<evidence type="ECO:0000256" key="1">
    <source>
        <dbReference type="ARBA" id="ARBA00011073"/>
    </source>
</evidence>
<dbReference type="InterPro" id="IPR036852">
    <property type="entry name" value="Peptidase_S8/S53_dom_sf"/>
</dbReference>
<dbReference type="PROSITE" id="PS00138">
    <property type="entry name" value="SUBTILASE_SER"/>
    <property type="match status" value="1"/>
</dbReference>
<dbReference type="PRINTS" id="PR00723">
    <property type="entry name" value="SUBTILISIN"/>
</dbReference>
<dbReference type="InterPro" id="IPR000196">
    <property type="entry name" value="Ribosomal_eL19_dom"/>
</dbReference>
<evidence type="ECO:0000256" key="10">
    <source>
        <dbReference type="PIRSR" id="PIRSR615500-1"/>
    </source>
</evidence>
<dbReference type="CDD" id="cd01417">
    <property type="entry name" value="Ribosomal_L19e_E"/>
    <property type="match status" value="1"/>
</dbReference>
<feature type="active site" description="Charge relay system" evidence="10 11">
    <location>
        <position position="112"/>
    </location>
</feature>
<feature type="active site" description="Charge relay system" evidence="10 11">
    <location>
        <position position="185"/>
    </location>
</feature>
<dbReference type="Gene3D" id="3.40.50.200">
    <property type="entry name" value="Peptidase S8/S53 domain"/>
    <property type="match status" value="1"/>
</dbReference>
<dbReference type="AlphaFoldDB" id="A0A5J5C170"/>
<dbReference type="SUPFAM" id="SSF52025">
    <property type="entry name" value="PA domain"/>
    <property type="match status" value="1"/>
</dbReference>
<dbReference type="InterPro" id="IPR034197">
    <property type="entry name" value="Peptidases_S8_3"/>
</dbReference>
<dbReference type="SUPFAM" id="SSF52743">
    <property type="entry name" value="Subtilisin-like"/>
    <property type="match status" value="1"/>
</dbReference>
<keyword evidence="7 12" id="KW-0689">Ribosomal protein</keyword>
<dbReference type="FunFam" id="3.40.50.200:FF:000006">
    <property type="entry name" value="Subtilisin-like protease SBT1.5"/>
    <property type="match status" value="1"/>
</dbReference>
<dbReference type="Pfam" id="PF25476">
    <property type="entry name" value="Ribosomal_L19e_C"/>
    <property type="match status" value="1"/>
</dbReference>
<evidence type="ECO:0000256" key="13">
    <source>
        <dbReference type="SAM" id="MobiDB-lite"/>
    </source>
</evidence>
<evidence type="ECO:0000256" key="4">
    <source>
        <dbReference type="ARBA" id="ARBA00022729"/>
    </source>
</evidence>
<protein>
    <recommendedName>
        <fullName evidence="12">Ribosomal protein L19</fullName>
    </recommendedName>
</protein>
<keyword evidence="4" id="KW-0732">Signal</keyword>
<dbReference type="PANTHER" id="PTHR10795">
    <property type="entry name" value="PROPROTEIN CONVERTASE SUBTILISIN/KEXIN"/>
    <property type="match status" value="1"/>
</dbReference>
<feature type="compositionally biased region" description="Basic residues" evidence="13">
    <location>
        <begin position="796"/>
        <end position="822"/>
    </location>
</feature>
<dbReference type="FunFam" id="1.10.1200.240:FF:000001">
    <property type="entry name" value="Ribosomal protein L19"/>
    <property type="match status" value="1"/>
</dbReference>
<proteinExistence type="inferred from homology"/>
<dbReference type="InterPro" id="IPR045051">
    <property type="entry name" value="SBT"/>
</dbReference>
<evidence type="ECO:0000256" key="12">
    <source>
        <dbReference type="RuleBase" id="RU000574"/>
    </source>
</evidence>
<dbReference type="InterPro" id="IPR035970">
    <property type="entry name" value="60S_ribosomal_eL19_sf"/>
</dbReference>
<feature type="region of interest" description="Disordered" evidence="13">
    <location>
        <begin position="883"/>
        <end position="949"/>
    </location>
</feature>
<accession>A0A5J5C170</accession>
<keyword evidence="3 11" id="KW-0645">Protease</keyword>
<evidence type="ECO:0000256" key="8">
    <source>
        <dbReference type="ARBA" id="ARBA00023180"/>
    </source>
</evidence>
<dbReference type="SMART" id="SM01416">
    <property type="entry name" value="Ribosomal_L19e"/>
    <property type="match status" value="1"/>
</dbReference>
<dbReference type="EMBL" id="CM018031">
    <property type="protein sequence ID" value="KAA8549133.1"/>
    <property type="molecule type" value="Genomic_DNA"/>
</dbReference>
<name>A0A5J5C170_9ASTE</name>
<dbReference type="Gene3D" id="1.10.1200.240">
    <property type="match status" value="1"/>
</dbReference>
<dbReference type="GO" id="GO:0003729">
    <property type="term" value="F:mRNA binding"/>
    <property type="evidence" value="ECO:0007669"/>
    <property type="project" value="UniProtKB-ARBA"/>
</dbReference>
<dbReference type="Pfam" id="PF05922">
    <property type="entry name" value="Inhibitor_I9"/>
    <property type="match status" value="1"/>
</dbReference>
<dbReference type="FunFam" id="3.50.30.30:FF:000005">
    <property type="entry name" value="subtilisin-like protease SBT1.5"/>
    <property type="match status" value="1"/>
</dbReference>
<dbReference type="Gene3D" id="3.50.30.30">
    <property type="match status" value="1"/>
</dbReference>
<dbReference type="GO" id="GO:0003735">
    <property type="term" value="F:structural constituent of ribosome"/>
    <property type="evidence" value="ECO:0007669"/>
    <property type="project" value="InterPro"/>
</dbReference>
<feature type="active site" description="Charge relay system" evidence="10 11">
    <location>
        <position position="525"/>
    </location>
</feature>
<dbReference type="InterPro" id="IPR010259">
    <property type="entry name" value="S8pro/Inhibitor_I9"/>
</dbReference>
<dbReference type="Proteomes" id="UP000325577">
    <property type="component" value="Linkage Group LG0"/>
</dbReference>
<dbReference type="Gene3D" id="1.10.1650.10">
    <property type="match status" value="1"/>
</dbReference>
<dbReference type="InterPro" id="IPR015972">
    <property type="entry name" value="Ribosomal_eL19_dom1"/>
</dbReference>
<dbReference type="Pfam" id="PF17766">
    <property type="entry name" value="fn3_6"/>
    <property type="match status" value="1"/>
</dbReference>
<dbReference type="GO" id="GO:0006412">
    <property type="term" value="P:translation"/>
    <property type="evidence" value="ECO:0007669"/>
    <property type="project" value="InterPro"/>
</dbReference>
<keyword evidence="9 12" id="KW-0687">Ribonucleoprotein</keyword>
<evidence type="ECO:0000256" key="5">
    <source>
        <dbReference type="ARBA" id="ARBA00022801"/>
    </source>
</evidence>
<dbReference type="CDD" id="cd02120">
    <property type="entry name" value="PA_subtilisin_like"/>
    <property type="match status" value="1"/>
</dbReference>
<keyword evidence="16" id="KW-1185">Reference proteome</keyword>
<dbReference type="FunFam" id="1.10.1650.10:FF:000001">
    <property type="entry name" value="Ribosomal protein L19"/>
    <property type="match status" value="1"/>
</dbReference>
<feature type="compositionally biased region" description="Basic and acidic residues" evidence="13">
    <location>
        <begin position="883"/>
        <end position="920"/>
    </location>
</feature>
<dbReference type="InterPro" id="IPR057260">
    <property type="entry name" value="Ribosomal_L19e_C"/>
</dbReference>
<sequence length="949" mass="103381">MLSDVEQWYSSTLRSVKSDPLESEKSRTSQRGKEKDFLHVYKTVFHGFSARLTTQQAEELKKRPGVLAVLPDRVRQIQTTRSPEFLGLATSTPAGLLVESDSGSNVIIGVLDTGIFPERRSFSDEGLGPVPSHWRGECIEGEKFPQSLCNKKIIGARYFTDGYEASVGEINETTDIRSARDSDGHGTHTASTAAGRQVANASLLGFAKGVAVGIAPKARIAVYKICWKRGCLDSDILAAFDKAVEDGVNVISLSVGGGALPYNMDPIAIGCYAAMERGILISASAGNGGPGRMSVTNIAPWITTVGASTIDRKFPADLLLGDGRVITGASLYSGKPLPEKTFLPIILAGNASRQGSNHNFGGYPAHTCMPESLYTKLVRGKIVVCDRGGIPRVAKGQVVKEAGGAGVIIANVFPEGEGLIADAHLIPGMAITESAGKTLSDYITTSREKASATMVFRGTQTGVKPAPVVASFSSRGPSAESMYVMKPDLIAPGVNILAAWPDGVAPTELSSDTRSTEFNIASGTSMSCPHVSGLAALLKGAHPDWSPAMIRSALMTTAYMQDNNGNPLLDESTYNISIVWGTGAGHVDPEKAVDPGLVYDLTVNDYLDFLCASNYSSDEIRQITRRSVSCRKKQYEPWDLNYPAISVAFDVSQPSSFEVAVTRTATHVSEGAASYNVTVVSPKGAMVKVDPPKMVFKEKGEKQSYVVRITADKEAPGELLTESVQLSSSISNREKRGIEMVSLKLQKRLSASVLKCGRGKVWLDPNEVNEISMANSRQNIRKLVKDGFIIRKPTKIHSRSRARRMKEAKRKGRHSGYGKRKGTREARLPTKILWMRRMRVLRRLLRKYRESKKIDKHMYHDMYMKVKGNVFKNKRVLMESIHKSKAEKAREKTLSDQFEAKRAKNKASRERKFARREERLAQGPGEKPQPSAVSAPPAQPTQGSKKSKK</sequence>
<dbReference type="GO" id="GO:0004252">
    <property type="term" value="F:serine-type endopeptidase activity"/>
    <property type="evidence" value="ECO:0007669"/>
    <property type="project" value="UniProtKB-UniRule"/>
</dbReference>
<dbReference type="Pfam" id="PF00082">
    <property type="entry name" value="Peptidase_S8"/>
    <property type="match status" value="1"/>
</dbReference>